<reference evidence="1 2" key="2">
    <citation type="journal article" date="2023" name="Mol. Biol. Evol.">
        <title>Genomics of Secondarily Temperate Adaptation in the Only Non-Antarctic Icefish.</title>
        <authorList>
            <person name="Rivera-Colon A.G."/>
            <person name="Rayamajhi N."/>
            <person name="Minhas B.F."/>
            <person name="Madrigal G."/>
            <person name="Bilyk K.T."/>
            <person name="Yoon V."/>
            <person name="Hune M."/>
            <person name="Gregory S."/>
            <person name="Cheng C.H.C."/>
            <person name="Catchen J.M."/>
        </authorList>
    </citation>
    <scope>NUCLEOTIDE SEQUENCE [LARGE SCALE GENOMIC DNA]</scope>
    <source>
        <strain evidence="1">JMC-PN-2008</strain>
    </source>
</reference>
<keyword evidence="2" id="KW-1185">Reference proteome</keyword>
<proteinExistence type="predicted"/>
<evidence type="ECO:0000313" key="1">
    <source>
        <dbReference type="EMBL" id="KAK5858735.1"/>
    </source>
</evidence>
<evidence type="ECO:0000313" key="2">
    <source>
        <dbReference type="Proteomes" id="UP001346869"/>
    </source>
</evidence>
<name>A0AAN7XDH5_ELEMC</name>
<accession>A0AAN7XDH5</accession>
<sequence>MMCWGSLAGKCAVGRCPKPKECHAEGGELEMLLPINCRDKTPQEPLAQILLTYHMWPSPEGERREREVGQKY</sequence>
<dbReference type="Proteomes" id="UP001346869">
    <property type="component" value="Unassembled WGS sequence"/>
</dbReference>
<dbReference type="EMBL" id="JAUZQC010000015">
    <property type="protein sequence ID" value="KAK5858735.1"/>
    <property type="molecule type" value="Genomic_DNA"/>
</dbReference>
<gene>
    <name evidence="1" type="ORF">PBY51_002853</name>
</gene>
<dbReference type="AlphaFoldDB" id="A0AAN7XDH5"/>
<protein>
    <submittedName>
        <fullName evidence="1">Uncharacterized protein</fullName>
    </submittedName>
</protein>
<comment type="caution">
    <text evidence="1">The sequence shown here is derived from an EMBL/GenBank/DDBJ whole genome shotgun (WGS) entry which is preliminary data.</text>
</comment>
<reference evidence="1 2" key="1">
    <citation type="journal article" date="2023" name="Genes (Basel)">
        <title>Chromosome-Level Genome Assembly and Circadian Gene Repertoire of the Patagonia Blennie Eleginops maclovinus-The Closest Ancestral Proxy of Antarctic Cryonotothenioids.</title>
        <authorList>
            <person name="Cheng C.C."/>
            <person name="Rivera-Colon A.G."/>
            <person name="Minhas B.F."/>
            <person name="Wilson L."/>
            <person name="Rayamajhi N."/>
            <person name="Vargas-Chacoff L."/>
            <person name="Catchen J.M."/>
        </authorList>
    </citation>
    <scope>NUCLEOTIDE SEQUENCE [LARGE SCALE GENOMIC DNA]</scope>
    <source>
        <strain evidence="1">JMC-PN-2008</strain>
    </source>
</reference>
<organism evidence="1 2">
    <name type="scientific">Eleginops maclovinus</name>
    <name type="common">Patagonian blennie</name>
    <name type="synonym">Eleginus maclovinus</name>
    <dbReference type="NCBI Taxonomy" id="56733"/>
    <lineage>
        <taxon>Eukaryota</taxon>
        <taxon>Metazoa</taxon>
        <taxon>Chordata</taxon>
        <taxon>Craniata</taxon>
        <taxon>Vertebrata</taxon>
        <taxon>Euteleostomi</taxon>
        <taxon>Actinopterygii</taxon>
        <taxon>Neopterygii</taxon>
        <taxon>Teleostei</taxon>
        <taxon>Neoteleostei</taxon>
        <taxon>Acanthomorphata</taxon>
        <taxon>Eupercaria</taxon>
        <taxon>Perciformes</taxon>
        <taxon>Notothenioidei</taxon>
        <taxon>Eleginopidae</taxon>
        <taxon>Eleginops</taxon>
    </lineage>
</organism>